<protein>
    <recommendedName>
        <fullName evidence="1">CCDC81 HU domain-containing protein</fullName>
    </recommendedName>
</protein>
<sequence length="221" mass="24887">MMSQQSTFNNRLIINEVSQRPGIPDRQNAIEILTKTMNAIGGFCRDTLQKGIGINVPGFGYGFYVNQFDKKQNKGLRELHFAFDEKFTKPLNLKVPIDQQLTTYQAASMPLGDKHGPIHRLNFVVIGQSAGYDYQDCMEGFQLFMAEFSRIVRTGMDGTVDFSFGKLSIKNYSAKFTFDSALVQQIQSAGVLENIKTSQVLTGGSTFRPCDHFKPEQIIYK</sequence>
<evidence type="ECO:0000313" key="2">
    <source>
        <dbReference type="EMBL" id="CAI9929017.1"/>
    </source>
</evidence>
<reference evidence="2" key="1">
    <citation type="submission" date="2023-06" db="EMBL/GenBank/DDBJ databases">
        <authorList>
            <person name="Kurt Z."/>
        </authorList>
    </citation>
    <scope>NUCLEOTIDE SEQUENCE</scope>
</reference>
<dbReference type="EMBL" id="CATOUU010000424">
    <property type="protein sequence ID" value="CAI9929017.1"/>
    <property type="molecule type" value="Genomic_DNA"/>
</dbReference>
<feature type="domain" description="CCDC81 HU" evidence="1">
    <location>
        <begin position="117"/>
        <end position="188"/>
    </location>
</feature>
<dbReference type="Pfam" id="PF18289">
    <property type="entry name" value="HU-CCDC81_euk_2"/>
    <property type="match status" value="1"/>
</dbReference>
<evidence type="ECO:0000313" key="3">
    <source>
        <dbReference type="EMBL" id="CAL6004567.1"/>
    </source>
</evidence>
<dbReference type="AlphaFoldDB" id="A0AA86NYM0"/>
<dbReference type="InterPro" id="IPR040673">
    <property type="entry name" value="CCDC81_HU_dom_2"/>
</dbReference>
<evidence type="ECO:0000259" key="1">
    <source>
        <dbReference type="Pfam" id="PF18289"/>
    </source>
</evidence>
<keyword evidence="4" id="KW-1185">Reference proteome</keyword>
<organism evidence="2">
    <name type="scientific">Hexamita inflata</name>
    <dbReference type="NCBI Taxonomy" id="28002"/>
    <lineage>
        <taxon>Eukaryota</taxon>
        <taxon>Metamonada</taxon>
        <taxon>Diplomonadida</taxon>
        <taxon>Hexamitidae</taxon>
        <taxon>Hexamitinae</taxon>
        <taxon>Hexamita</taxon>
    </lineage>
</organism>
<dbReference type="Proteomes" id="UP001642409">
    <property type="component" value="Unassembled WGS sequence"/>
</dbReference>
<dbReference type="EMBL" id="CAXDID020000049">
    <property type="protein sequence ID" value="CAL6004567.1"/>
    <property type="molecule type" value="Genomic_DNA"/>
</dbReference>
<proteinExistence type="predicted"/>
<comment type="caution">
    <text evidence="2">The sequence shown here is derived from an EMBL/GenBank/DDBJ whole genome shotgun (WGS) entry which is preliminary data.</text>
</comment>
<name>A0AA86NYM0_9EUKA</name>
<evidence type="ECO:0000313" key="4">
    <source>
        <dbReference type="Proteomes" id="UP001642409"/>
    </source>
</evidence>
<reference evidence="3 4" key="2">
    <citation type="submission" date="2024-07" db="EMBL/GenBank/DDBJ databases">
        <authorList>
            <person name="Akdeniz Z."/>
        </authorList>
    </citation>
    <scope>NUCLEOTIDE SEQUENCE [LARGE SCALE GENOMIC DNA]</scope>
</reference>
<gene>
    <name evidence="2" type="ORF">HINF_LOCUS16662</name>
    <name evidence="3" type="ORF">HINF_LOCUS18946</name>
</gene>
<accession>A0AA86NYM0</accession>